<dbReference type="GO" id="GO:0004084">
    <property type="term" value="F:branched-chain-amino-acid transaminase activity"/>
    <property type="evidence" value="ECO:0007669"/>
    <property type="project" value="InterPro"/>
</dbReference>
<keyword evidence="7" id="KW-1185">Reference proteome</keyword>
<dbReference type="PANTHER" id="PTHR42825:SF2">
    <property type="entry name" value="BRANCHED-CHAIN-AMINO-ACID AMINOTRANSFERASE 3, CHLOROPLASTIC-RELATED"/>
    <property type="match status" value="1"/>
</dbReference>
<comment type="cofactor">
    <cofactor evidence="1">
        <name>pyridoxal 5'-phosphate</name>
        <dbReference type="ChEBI" id="CHEBI:597326"/>
    </cofactor>
</comment>
<dbReference type="InterPro" id="IPR043132">
    <property type="entry name" value="BCAT-like_C"/>
</dbReference>
<protein>
    <submittedName>
        <fullName evidence="6">Branched-chain amino acid aminotransferase</fullName>
    </submittedName>
</protein>
<keyword evidence="4 6" id="KW-0808">Transferase</keyword>
<dbReference type="SUPFAM" id="SSF56752">
    <property type="entry name" value="D-aminoacid aminotransferase-like PLP-dependent enzymes"/>
    <property type="match status" value="1"/>
</dbReference>
<dbReference type="Proteomes" id="UP000272729">
    <property type="component" value="Unassembled WGS sequence"/>
</dbReference>
<dbReference type="Pfam" id="PF01063">
    <property type="entry name" value="Aminotran_4"/>
    <property type="match status" value="1"/>
</dbReference>
<comment type="similarity">
    <text evidence="2">Belongs to the class-IV pyridoxal-phosphate-dependent aminotransferase family.</text>
</comment>
<dbReference type="PANTHER" id="PTHR42825">
    <property type="entry name" value="AMINO ACID AMINOTRANSFERASE"/>
    <property type="match status" value="1"/>
</dbReference>
<organism evidence="6 7">
    <name type="scientific">Saccharothrix variisporea</name>
    <dbReference type="NCBI Taxonomy" id="543527"/>
    <lineage>
        <taxon>Bacteria</taxon>
        <taxon>Bacillati</taxon>
        <taxon>Actinomycetota</taxon>
        <taxon>Actinomycetes</taxon>
        <taxon>Pseudonocardiales</taxon>
        <taxon>Pseudonocardiaceae</taxon>
        <taxon>Saccharothrix</taxon>
    </lineage>
</organism>
<evidence type="ECO:0000313" key="7">
    <source>
        <dbReference type="Proteomes" id="UP000272729"/>
    </source>
</evidence>
<reference evidence="6 7" key="1">
    <citation type="submission" date="2018-10" db="EMBL/GenBank/DDBJ databases">
        <title>Sequencing the genomes of 1000 actinobacteria strains.</title>
        <authorList>
            <person name="Klenk H.-P."/>
        </authorList>
    </citation>
    <scope>NUCLEOTIDE SEQUENCE [LARGE SCALE GENOMIC DNA]</scope>
    <source>
        <strain evidence="6 7">DSM 43911</strain>
    </source>
</reference>
<dbReference type="EMBL" id="RBXR01000001">
    <property type="protein sequence ID" value="RKT74419.1"/>
    <property type="molecule type" value="Genomic_DNA"/>
</dbReference>
<evidence type="ECO:0000256" key="1">
    <source>
        <dbReference type="ARBA" id="ARBA00001933"/>
    </source>
</evidence>
<dbReference type="RefSeq" id="WP_121229076.1">
    <property type="nucleotide sequence ID" value="NZ_JBIUBA010000003.1"/>
</dbReference>
<evidence type="ECO:0000256" key="4">
    <source>
        <dbReference type="ARBA" id="ARBA00022679"/>
    </source>
</evidence>
<evidence type="ECO:0000313" key="6">
    <source>
        <dbReference type="EMBL" id="RKT74419.1"/>
    </source>
</evidence>
<keyword evidence="5" id="KW-0663">Pyridoxal phosphate</keyword>
<keyword evidence="3 6" id="KW-0032">Aminotransferase</keyword>
<dbReference type="GO" id="GO:0009081">
    <property type="term" value="P:branched-chain amino acid metabolic process"/>
    <property type="evidence" value="ECO:0007669"/>
    <property type="project" value="InterPro"/>
</dbReference>
<gene>
    <name evidence="6" type="ORF">DFJ66_7775</name>
</gene>
<proteinExistence type="inferred from homology"/>
<dbReference type="InterPro" id="IPR036038">
    <property type="entry name" value="Aminotransferase-like"/>
</dbReference>
<dbReference type="InterPro" id="IPR005786">
    <property type="entry name" value="B_amino_transII"/>
</dbReference>
<evidence type="ECO:0000256" key="5">
    <source>
        <dbReference type="ARBA" id="ARBA00022898"/>
    </source>
</evidence>
<dbReference type="CDD" id="cd00449">
    <property type="entry name" value="PLPDE_IV"/>
    <property type="match status" value="1"/>
</dbReference>
<accession>A0A495XL93</accession>
<evidence type="ECO:0000256" key="2">
    <source>
        <dbReference type="ARBA" id="ARBA00009320"/>
    </source>
</evidence>
<dbReference type="OrthoDB" id="9804984at2"/>
<dbReference type="Gene3D" id="3.20.10.10">
    <property type="entry name" value="D-amino Acid Aminotransferase, subunit A, domain 2"/>
    <property type="match status" value="1"/>
</dbReference>
<dbReference type="InterPro" id="IPR001544">
    <property type="entry name" value="Aminotrans_IV"/>
</dbReference>
<sequence>MRASEHAWFNGRIVPRERADPSVASNTLHLGISVFDGIMAYRNGGAWNLHRGREHVERFHAGAARMGLRPGWTVDQVLDGIGELLGTLPARTHYIRPIAYRTAPEVFFHVDNDSASFAVFAVPVGRDADDPYTCQLSPIRRVSHHAIPASWKVSGAYANSFLAEEAARAAGFDTGLMLDQRGRVAEASSSNVFFVTADGLVTPRLDGDVFPGITRATILEIARRSDLAVIERDVWPAELASVEAALLCGTLSEIRHLGRIGDHRYDSGNHPVVRRLIDQFRSLTHA</sequence>
<dbReference type="InterPro" id="IPR043131">
    <property type="entry name" value="BCAT-like_N"/>
</dbReference>
<name>A0A495XL93_9PSEU</name>
<dbReference type="Gene3D" id="3.30.470.10">
    <property type="match status" value="1"/>
</dbReference>
<comment type="caution">
    <text evidence="6">The sequence shown here is derived from an EMBL/GenBank/DDBJ whole genome shotgun (WGS) entry which is preliminary data.</text>
</comment>
<dbReference type="AlphaFoldDB" id="A0A495XL93"/>
<evidence type="ECO:0000256" key="3">
    <source>
        <dbReference type="ARBA" id="ARBA00022576"/>
    </source>
</evidence>